<feature type="chain" id="PRO_5042045461" evidence="2">
    <location>
        <begin position="24"/>
        <end position="528"/>
    </location>
</feature>
<evidence type="ECO:0000256" key="1">
    <source>
        <dbReference type="SAM" id="MobiDB-lite"/>
    </source>
</evidence>
<reference evidence="3" key="1">
    <citation type="submission" date="2021-07" db="EMBL/GenBank/DDBJ databases">
        <authorList>
            <person name="Catto M.A."/>
            <person name="Jacobson A."/>
            <person name="Kennedy G."/>
            <person name="Labadie P."/>
            <person name="Hunt B.G."/>
            <person name="Srinivasan R."/>
        </authorList>
    </citation>
    <scope>NUCLEOTIDE SEQUENCE</scope>
    <source>
        <strain evidence="3">PL_HMW_Pooled</strain>
        <tissue evidence="3">Head</tissue>
    </source>
</reference>
<gene>
    <name evidence="3" type="ORF">KUF71_022032</name>
</gene>
<feature type="signal peptide" evidence="2">
    <location>
        <begin position="1"/>
        <end position="23"/>
    </location>
</feature>
<accession>A0AAE1H0B8</accession>
<reference evidence="3" key="2">
    <citation type="journal article" date="2023" name="BMC Genomics">
        <title>Pest status, molecular evolution, and epigenetic factors derived from the genome assembly of Frankliniella fusca, a thysanopteran phytovirus vector.</title>
        <authorList>
            <person name="Catto M.A."/>
            <person name="Labadie P.E."/>
            <person name="Jacobson A.L."/>
            <person name="Kennedy G.G."/>
            <person name="Srinivasan R."/>
            <person name="Hunt B.G."/>
        </authorList>
    </citation>
    <scope>NUCLEOTIDE SEQUENCE</scope>
    <source>
        <strain evidence="3">PL_HMW_Pooled</strain>
    </source>
</reference>
<feature type="compositionally biased region" description="Basic and acidic residues" evidence="1">
    <location>
        <begin position="489"/>
        <end position="504"/>
    </location>
</feature>
<protein>
    <submittedName>
        <fullName evidence="3">Calponin-3</fullName>
    </submittedName>
</protein>
<keyword evidence="2" id="KW-0732">Signal</keyword>
<keyword evidence="4" id="KW-1185">Reference proteome</keyword>
<sequence length="528" mass="56272">METVRRGLLLLLCLLLVVTLAAGKRVKRQHNLYSVGDFIGQLGQLAALSQSQGGGGAPSNYLTGLLQGYQQSAQAGYPQGFPQRPARPIPPEYLQDLQYQGQYPNKYQGQYQGQYPSQYQGQYPNQYQGQGVLGFDPVNGGFGYRPGAGAGGGVLGGPGAGAGGLLGGVLGGLSGLVPRPPSTPGGGAVPLATALQSVAQYDDAQCVPRLLCELTAGGRPGGGSRQGEQALPFVNRDTLVSLLTVLNFGSGSPLLVFGRAALLGYTAQGDPASCYSAYPACPRDPDRLVDYLNNYNGGFFRFFTGVGSAQYQQQQQFYRPGPHRPGAGYAGYAPQYRDYAPAASASAATKPVVFPRAESRILTRPHPAEAAAAAGGELLQPQPEYFLPTPRPEYHRQQKYLSVPGGVVGTNEVVYVNGRYVPAGAYFGGAALPASTERPYIPSIPLRKPARPVDIYPTRTGTGDLRLDADDHLRLQGRPQGRPPGRPFTFREDPDGDPYRDQLRGDGYTQVQGQRTGYGLRFPGQDRS</sequence>
<dbReference type="Proteomes" id="UP001219518">
    <property type="component" value="Unassembled WGS sequence"/>
</dbReference>
<evidence type="ECO:0000313" key="3">
    <source>
        <dbReference type="EMBL" id="KAK3912462.1"/>
    </source>
</evidence>
<evidence type="ECO:0000313" key="4">
    <source>
        <dbReference type="Proteomes" id="UP001219518"/>
    </source>
</evidence>
<name>A0AAE1H0B8_9NEOP</name>
<feature type="region of interest" description="Disordered" evidence="1">
    <location>
        <begin position="474"/>
        <end position="528"/>
    </location>
</feature>
<evidence type="ECO:0000256" key="2">
    <source>
        <dbReference type="SAM" id="SignalP"/>
    </source>
</evidence>
<dbReference type="AlphaFoldDB" id="A0AAE1H0B8"/>
<dbReference type="EMBL" id="JAHWGI010000293">
    <property type="protein sequence ID" value="KAK3912462.1"/>
    <property type="molecule type" value="Genomic_DNA"/>
</dbReference>
<comment type="caution">
    <text evidence="3">The sequence shown here is derived from an EMBL/GenBank/DDBJ whole genome shotgun (WGS) entry which is preliminary data.</text>
</comment>
<proteinExistence type="predicted"/>
<organism evidence="3 4">
    <name type="scientific">Frankliniella fusca</name>
    <dbReference type="NCBI Taxonomy" id="407009"/>
    <lineage>
        <taxon>Eukaryota</taxon>
        <taxon>Metazoa</taxon>
        <taxon>Ecdysozoa</taxon>
        <taxon>Arthropoda</taxon>
        <taxon>Hexapoda</taxon>
        <taxon>Insecta</taxon>
        <taxon>Pterygota</taxon>
        <taxon>Neoptera</taxon>
        <taxon>Paraneoptera</taxon>
        <taxon>Thysanoptera</taxon>
        <taxon>Terebrantia</taxon>
        <taxon>Thripoidea</taxon>
        <taxon>Thripidae</taxon>
        <taxon>Frankliniella</taxon>
    </lineage>
</organism>